<dbReference type="RefSeq" id="WP_186853032.1">
    <property type="nucleotide sequence ID" value="NZ_JACOPO010000006.1"/>
</dbReference>
<evidence type="ECO:0000313" key="1">
    <source>
        <dbReference type="EMBL" id="MBC5723147.1"/>
    </source>
</evidence>
<dbReference type="AlphaFoldDB" id="A0A8J6JA10"/>
<proteinExistence type="predicted"/>
<accession>A0A8J6JA10</accession>
<keyword evidence="2" id="KW-1185">Reference proteome</keyword>
<name>A0A8J6JA10_9FIRM</name>
<sequence length="130" mass="15071">MILDIHGFPIFVLTTYKDDLFDHELFDSYLVFDFARYIGENEERVELNSKLIEQIKKHRVEMENWKEELESLLPRAGESATVDGRILELDSKIERSIDGRSAISVPIKKGFAAEKINELISKIDQIIESE</sequence>
<gene>
    <name evidence="1" type="ORF">H8S11_10010</name>
</gene>
<reference evidence="1" key="1">
    <citation type="submission" date="2020-08" db="EMBL/GenBank/DDBJ databases">
        <title>Genome public.</title>
        <authorList>
            <person name="Liu C."/>
            <person name="Sun Q."/>
        </authorList>
    </citation>
    <scope>NUCLEOTIDE SEQUENCE</scope>
    <source>
        <strain evidence="1">NSJ-23</strain>
    </source>
</reference>
<dbReference type="Proteomes" id="UP000628736">
    <property type="component" value="Unassembled WGS sequence"/>
</dbReference>
<protein>
    <submittedName>
        <fullName evidence="1">Uncharacterized protein</fullName>
    </submittedName>
</protein>
<dbReference type="EMBL" id="JACOPO010000006">
    <property type="protein sequence ID" value="MBC5723147.1"/>
    <property type="molecule type" value="Genomic_DNA"/>
</dbReference>
<evidence type="ECO:0000313" key="2">
    <source>
        <dbReference type="Proteomes" id="UP000628736"/>
    </source>
</evidence>
<comment type="caution">
    <text evidence="1">The sequence shown here is derived from an EMBL/GenBank/DDBJ whole genome shotgun (WGS) entry which is preliminary data.</text>
</comment>
<organism evidence="1 2">
    <name type="scientific">Flintibacter hominis</name>
    <dbReference type="NCBI Taxonomy" id="2763048"/>
    <lineage>
        <taxon>Bacteria</taxon>
        <taxon>Bacillati</taxon>
        <taxon>Bacillota</taxon>
        <taxon>Clostridia</taxon>
        <taxon>Eubacteriales</taxon>
        <taxon>Flintibacter</taxon>
    </lineage>
</organism>